<dbReference type="InterPro" id="IPR029441">
    <property type="entry name" value="Cass2"/>
</dbReference>
<dbReference type="InterPro" id="IPR011256">
    <property type="entry name" value="Reg_factor_effector_dom_sf"/>
</dbReference>
<feature type="domain" description="Integron-associated effector binding protein" evidence="1">
    <location>
        <begin position="5"/>
        <end position="142"/>
    </location>
</feature>
<name>A0A2U3AAA0_9BACL</name>
<dbReference type="Proteomes" id="UP000254330">
    <property type="component" value="Unassembled WGS sequence"/>
</dbReference>
<evidence type="ECO:0000313" key="5">
    <source>
        <dbReference type="Proteomes" id="UP000294641"/>
    </source>
</evidence>
<reference evidence="3 5" key="2">
    <citation type="submission" date="2019-03" db="EMBL/GenBank/DDBJ databases">
        <title>Genomic Encyclopedia of Type Strains, Phase IV (KMG-IV): sequencing the most valuable type-strain genomes for metagenomic binning, comparative biology and taxonomic classification.</title>
        <authorList>
            <person name="Goeker M."/>
        </authorList>
    </citation>
    <scope>NUCLEOTIDE SEQUENCE [LARGE SCALE GENOMIC DNA]</scope>
    <source>
        <strain evidence="3 5">DSM 20580</strain>
    </source>
</reference>
<evidence type="ECO:0000313" key="4">
    <source>
        <dbReference type="Proteomes" id="UP000254330"/>
    </source>
</evidence>
<organism evidence="2 4">
    <name type="scientific">Kurthia zopfii</name>
    <dbReference type="NCBI Taxonomy" id="1650"/>
    <lineage>
        <taxon>Bacteria</taxon>
        <taxon>Bacillati</taxon>
        <taxon>Bacillota</taxon>
        <taxon>Bacilli</taxon>
        <taxon>Bacillales</taxon>
        <taxon>Caryophanaceae</taxon>
        <taxon>Kurthia</taxon>
    </lineage>
</organism>
<accession>A0A2U3AAA0</accession>
<dbReference type="EMBL" id="UGNP01000001">
    <property type="protein sequence ID" value="STX10980.1"/>
    <property type="molecule type" value="Genomic_DNA"/>
</dbReference>
<evidence type="ECO:0000313" key="2">
    <source>
        <dbReference type="EMBL" id="STX10980.1"/>
    </source>
</evidence>
<dbReference type="Gene3D" id="3.20.80.10">
    <property type="entry name" value="Regulatory factor, effector binding domain"/>
    <property type="match status" value="1"/>
</dbReference>
<dbReference type="RefSeq" id="WP_109350611.1">
    <property type="nucleotide sequence ID" value="NZ_BJUE01000045.1"/>
</dbReference>
<dbReference type="Proteomes" id="UP000294641">
    <property type="component" value="Unassembled WGS sequence"/>
</dbReference>
<dbReference type="SUPFAM" id="SSF55136">
    <property type="entry name" value="Probable bacterial effector-binding domain"/>
    <property type="match status" value="1"/>
</dbReference>
<comment type="caution">
    <text evidence="2">The sequence shown here is derived from an EMBL/GenBank/DDBJ whole genome shotgun (WGS) entry which is preliminary data.</text>
</comment>
<dbReference type="EMBL" id="SNZG01000039">
    <property type="protein sequence ID" value="TDR34386.1"/>
    <property type="molecule type" value="Genomic_DNA"/>
</dbReference>
<gene>
    <name evidence="3" type="ORF">DFR61_13922</name>
    <name evidence="2" type="ORF">NCTC10597_02773</name>
</gene>
<proteinExistence type="predicted"/>
<dbReference type="AlphaFoldDB" id="A0A2U3AAA0"/>
<evidence type="ECO:0000259" key="1">
    <source>
        <dbReference type="Pfam" id="PF14526"/>
    </source>
</evidence>
<dbReference type="OrthoDB" id="2456460at2"/>
<evidence type="ECO:0000313" key="3">
    <source>
        <dbReference type="EMBL" id="TDR34386.1"/>
    </source>
</evidence>
<keyword evidence="5" id="KW-1185">Reference proteome</keyword>
<sequence length="143" mass="16604">MYVRIETHSGFRIKGFRSKLVTREDIIRTRNQLSNALEQQHKYPRTTYGVILSDDKDVQNTGIYYAGIVGDSSIKLETNEEVMVSSGKYVIAVCENEEYDSIEFLQLIQKSEYFHFRNAPIVEIYTRDLESGKISVELWVPIE</sequence>
<dbReference type="Pfam" id="PF14526">
    <property type="entry name" value="Cass2"/>
    <property type="match status" value="1"/>
</dbReference>
<reference evidence="2 4" key="1">
    <citation type="submission" date="2018-06" db="EMBL/GenBank/DDBJ databases">
        <authorList>
            <consortium name="Pathogen Informatics"/>
            <person name="Doyle S."/>
        </authorList>
    </citation>
    <scope>NUCLEOTIDE SEQUENCE [LARGE SCALE GENOMIC DNA]</scope>
    <source>
        <strain evidence="2 4">NCTC10597</strain>
    </source>
</reference>
<protein>
    <submittedName>
        <fullName evidence="2">Bacterial transcription activator, effector binding domain</fullName>
    </submittedName>
</protein>